<name>A0A212KCD4_9PROT</name>
<dbReference type="PANTHER" id="PTHR39335:SF1">
    <property type="entry name" value="BLL4220 PROTEIN"/>
    <property type="match status" value="1"/>
</dbReference>
<accession>A0A212KCD4</accession>
<feature type="chain" id="PRO_5013098043" description="Lipoprotein" evidence="1">
    <location>
        <begin position="21"/>
        <end position="124"/>
    </location>
</feature>
<gene>
    <name evidence="2" type="ORF">KL86APRO_12575</name>
</gene>
<protein>
    <recommendedName>
        <fullName evidence="3">Lipoprotein</fullName>
    </recommendedName>
</protein>
<dbReference type="PANTHER" id="PTHR39335">
    <property type="entry name" value="BLL4220 PROTEIN"/>
    <property type="match status" value="1"/>
</dbReference>
<keyword evidence="1" id="KW-0732">Signal</keyword>
<dbReference type="InterPro" id="IPR014558">
    <property type="entry name" value="UCP029720"/>
</dbReference>
<dbReference type="EMBL" id="FLUO01000001">
    <property type="protein sequence ID" value="SBW09350.1"/>
    <property type="molecule type" value="Genomic_DNA"/>
</dbReference>
<dbReference type="AlphaFoldDB" id="A0A212KCD4"/>
<proteinExistence type="predicted"/>
<evidence type="ECO:0000256" key="1">
    <source>
        <dbReference type="SAM" id="SignalP"/>
    </source>
</evidence>
<organism evidence="2">
    <name type="scientific">uncultured Alphaproteobacteria bacterium</name>
    <dbReference type="NCBI Taxonomy" id="91750"/>
    <lineage>
        <taxon>Bacteria</taxon>
        <taxon>Pseudomonadati</taxon>
        <taxon>Pseudomonadota</taxon>
        <taxon>Alphaproteobacteria</taxon>
        <taxon>environmental samples</taxon>
    </lineage>
</organism>
<feature type="signal peptide" evidence="1">
    <location>
        <begin position="1"/>
        <end position="20"/>
    </location>
</feature>
<dbReference type="Pfam" id="PF03640">
    <property type="entry name" value="Lipoprotein_15"/>
    <property type="match status" value="2"/>
</dbReference>
<dbReference type="GO" id="GO:0043448">
    <property type="term" value="P:alkane catabolic process"/>
    <property type="evidence" value="ECO:0007669"/>
    <property type="project" value="TreeGrafter"/>
</dbReference>
<dbReference type="InterPro" id="IPR005297">
    <property type="entry name" value="Lipoprotein_repeat"/>
</dbReference>
<reference evidence="2" key="1">
    <citation type="submission" date="2016-04" db="EMBL/GenBank/DDBJ databases">
        <authorList>
            <person name="Evans L.H."/>
            <person name="Alamgir A."/>
            <person name="Owens N."/>
            <person name="Weber N.D."/>
            <person name="Virtaneva K."/>
            <person name="Barbian K."/>
            <person name="Babar A."/>
            <person name="Rosenke K."/>
        </authorList>
    </citation>
    <scope>NUCLEOTIDE SEQUENCE</scope>
    <source>
        <strain evidence="2">86</strain>
    </source>
</reference>
<dbReference type="PIRSF" id="PIRSF029720">
    <property type="entry name" value="UCP029720"/>
    <property type="match status" value="1"/>
</dbReference>
<evidence type="ECO:0008006" key="3">
    <source>
        <dbReference type="Google" id="ProtNLM"/>
    </source>
</evidence>
<sequence>MRKFPILLAALMLSAAPAFAADPARVADTAKGKALVDPQGMTLYTFDKDTPGKSNCYDKCAANWPPLTAPAGAKGTGDWSVVPRTDGGAQWAYKGMPLYGWVKDSKPGETSGDGVGGVWHVAQP</sequence>
<evidence type="ECO:0000313" key="2">
    <source>
        <dbReference type="EMBL" id="SBW09350.1"/>
    </source>
</evidence>